<organism evidence="3 4">
    <name type="scientific">Maribacter litoralis</name>
    <dbReference type="NCBI Taxonomy" id="2059726"/>
    <lineage>
        <taxon>Bacteria</taxon>
        <taxon>Pseudomonadati</taxon>
        <taxon>Bacteroidota</taxon>
        <taxon>Flavobacteriia</taxon>
        <taxon>Flavobacteriales</taxon>
        <taxon>Flavobacteriaceae</taxon>
        <taxon>Maribacter</taxon>
    </lineage>
</organism>
<keyword evidence="2" id="KW-0732">Signal</keyword>
<feature type="chain" id="PRO_5024926794" description="Por secretion system C-terminal sorting domain-containing protein" evidence="2">
    <location>
        <begin position="18"/>
        <end position="398"/>
    </location>
</feature>
<sequence length="398" mass="44712">MKVLNQFLLLIMVICGAKGLAQQNVQTVGELPNEIFETSGLIYFNGNLITHNDSGNEPILYELDTLSLSIQRQVTISNVTNIDWEAISQDQNYIYIGDFGNNVGTRMDLAVYRISKADYTASDSVTAEIINFSYEDQVDFSNNGNSDWDAEAFVVLNDGILVFTKQWQSLGSVAYQFPKVPGTYIASRVGAIDDVGLITDATYDIDSNRLIFLGYSSILSPFVGIIEDFNLIIPFEGYTEHSLGLNFVQAEGITQTISGQYFFSSEYYSRQTPTIVSPSGLFSFQVPEIEEEEPVEPEIPEEPEEPENPEEPELPENDDENEKLIIYRDNSSDRYYYSITTDKAVYGQVIYDVTGKEVYKNSENVERKGIIAHHLESSIYYLAIFLEDGVIATSFAVF</sequence>
<evidence type="ECO:0000256" key="2">
    <source>
        <dbReference type="SAM" id="SignalP"/>
    </source>
</evidence>
<accession>A0A653WGE8</accession>
<proteinExistence type="predicted"/>
<dbReference type="AlphaFoldDB" id="A0A653WGE8"/>
<dbReference type="RefSeq" id="WP_159303878.1">
    <property type="nucleotide sequence ID" value="NZ_LR733271.1"/>
</dbReference>
<gene>
    <name evidence="3" type="ORF">MARI151_60222</name>
</gene>
<evidence type="ECO:0000256" key="1">
    <source>
        <dbReference type="SAM" id="MobiDB-lite"/>
    </source>
</evidence>
<feature type="signal peptide" evidence="2">
    <location>
        <begin position="1"/>
        <end position="17"/>
    </location>
</feature>
<dbReference type="EMBL" id="CABWLR010000006">
    <property type="protein sequence ID" value="VXC17120.1"/>
    <property type="molecule type" value="Genomic_DNA"/>
</dbReference>
<dbReference type="Proteomes" id="UP000430202">
    <property type="component" value="Unassembled WGS sequence"/>
</dbReference>
<protein>
    <recommendedName>
        <fullName evidence="5">Por secretion system C-terminal sorting domain-containing protein</fullName>
    </recommendedName>
</protein>
<evidence type="ECO:0000313" key="3">
    <source>
        <dbReference type="EMBL" id="VXC17120.1"/>
    </source>
</evidence>
<keyword evidence="4" id="KW-1185">Reference proteome</keyword>
<feature type="region of interest" description="Disordered" evidence="1">
    <location>
        <begin position="290"/>
        <end position="321"/>
    </location>
</feature>
<reference evidence="3 4" key="1">
    <citation type="submission" date="2019-10" db="EMBL/GenBank/DDBJ databases">
        <authorList>
            <person name="Karimi E."/>
        </authorList>
    </citation>
    <scope>NUCLEOTIDE SEQUENCE [LARGE SCALE GENOMIC DNA]</scope>
    <source>
        <strain evidence="3">Maribacter sp. 151</strain>
    </source>
</reference>
<evidence type="ECO:0000313" key="4">
    <source>
        <dbReference type="Proteomes" id="UP000430202"/>
    </source>
</evidence>
<evidence type="ECO:0008006" key="5">
    <source>
        <dbReference type="Google" id="ProtNLM"/>
    </source>
</evidence>
<name>A0A653WGE8_9FLAO</name>